<keyword evidence="3 5" id="KW-1133">Transmembrane helix</keyword>
<dbReference type="GO" id="GO:0012505">
    <property type="term" value="C:endomembrane system"/>
    <property type="evidence" value="ECO:0007669"/>
    <property type="project" value="UniProtKB-SubCell"/>
</dbReference>
<dbReference type="EMBL" id="QWIK01000368">
    <property type="protein sequence ID" value="RMY07439.1"/>
    <property type="molecule type" value="Genomic_DNA"/>
</dbReference>
<evidence type="ECO:0000259" key="6">
    <source>
        <dbReference type="Pfam" id="PF02656"/>
    </source>
</evidence>
<name>A0A3M6YX72_HORWE</name>
<keyword evidence="4 5" id="KW-0472">Membrane</keyword>
<evidence type="ECO:0000256" key="5">
    <source>
        <dbReference type="SAM" id="Phobius"/>
    </source>
</evidence>
<organism evidence="7 8">
    <name type="scientific">Hortaea werneckii</name>
    <name type="common">Black yeast</name>
    <name type="synonym">Cladosporium werneckii</name>
    <dbReference type="NCBI Taxonomy" id="91943"/>
    <lineage>
        <taxon>Eukaryota</taxon>
        <taxon>Fungi</taxon>
        <taxon>Dikarya</taxon>
        <taxon>Ascomycota</taxon>
        <taxon>Pezizomycotina</taxon>
        <taxon>Dothideomycetes</taxon>
        <taxon>Dothideomycetidae</taxon>
        <taxon>Mycosphaerellales</taxon>
        <taxon>Teratosphaeriaceae</taxon>
        <taxon>Hortaea</taxon>
    </lineage>
</organism>
<accession>A0A3M6YX72</accession>
<dbReference type="Proteomes" id="UP000282582">
    <property type="component" value="Unassembled WGS sequence"/>
</dbReference>
<gene>
    <name evidence="7" type="ORF">D0868_05352</name>
</gene>
<evidence type="ECO:0000256" key="3">
    <source>
        <dbReference type="ARBA" id="ARBA00022989"/>
    </source>
</evidence>
<evidence type="ECO:0000256" key="1">
    <source>
        <dbReference type="ARBA" id="ARBA00004127"/>
    </source>
</evidence>
<keyword evidence="2 5" id="KW-0812">Transmembrane</keyword>
<feature type="transmembrane region" description="Helical" evidence="5">
    <location>
        <begin position="145"/>
        <end position="167"/>
    </location>
</feature>
<proteinExistence type="predicted"/>
<evidence type="ECO:0000313" key="8">
    <source>
        <dbReference type="Proteomes" id="UP000282582"/>
    </source>
</evidence>
<dbReference type="AlphaFoldDB" id="A0A3M6YX72"/>
<dbReference type="Pfam" id="PF02656">
    <property type="entry name" value="DUF202"/>
    <property type="match status" value="1"/>
</dbReference>
<feature type="transmembrane region" description="Helical" evidence="5">
    <location>
        <begin position="81"/>
        <end position="98"/>
    </location>
</feature>
<sequence>MPTAPSRTPSNADLEFWREPYNPLYNPIPSSHPVLVHQRNSYDRAAFVERPWFAPLLFDNNDSDARDHCAAERTFLSWLRLATYMAVVAIAILISFHLKHSASDIEKRVALPLGLIFWGLSLACLVSGLSNYVKTVNRYSRRQALVQSGVGTQVVSFLSLPLFTLFACQGMTGAIMAINVCEVFTVVACAIIAACVLFLSTNATTS</sequence>
<dbReference type="PANTHER" id="PTHR34187">
    <property type="entry name" value="FGR18P"/>
    <property type="match status" value="1"/>
</dbReference>
<evidence type="ECO:0000256" key="2">
    <source>
        <dbReference type="ARBA" id="ARBA00022692"/>
    </source>
</evidence>
<evidence type="ECO:0000313" key="7">
    <source>
        <dbReference type="EMBL" id="RMY07439.1"/>
    </source>
</evidence>
<dbReference type="InterPro" id="IPR052053">
    <property type="entry name" value="IM_YidH-like"/>
</dbReference>
<comment type="subcellular location">
    <subcellularLocation>
        <location evidence="1">Endomembrane system</location>
        <topology evidence="1">Multi-pass membrane protein</topology>
    </subcellularLocation>
</comment>
<dbReference type="InterPro" id="IPR003807">
    <property type="entry name" value="DUF202"/>
</dbReference>
<comment type="caution">
    <text evidence="7">The sequence shown here is derived from an EMBL/GenBank/DDBJ whole genome shotgun (WGS) entry which is preliminary data.</text>
</comment>
<dbReference type="VEuPathDB" id="FungiDB:BTJ68_02342"/>
<feature type="transmembrane region" description="Helical" evidence="5">
    <location>
        <begin position="110"/>
        <end position="133"/>
    </location>
</feature>
<reference evidence="7 8" key="1">
    <citation type="journal article" date="2018" name="BMC Genomics">
        <title>Genomic evidence for intraspecific hybridization in a clonal and extremely halotolerant yeast.</title>
        <authorList>
            <person name="Gostincar C."/>
            <person name="Stajich J.E."/>
            <person name="Zupancic J."/>
            <person name="Zalar P."/>
            <person name="Gunde-Cimerman N."/>
        </authorList>
    </citation>
    <scope>NUCLEOTIDE SEQUENCE [LARGE SCALE GENOMIC DNA]</scope>
    <source>
        <strain evidence="7 8">EXF-6654</strain>
    </source>
</reference>
<feature type="transmembrane region" description="Helical" evidence="5">
    <location>
        <begin position="173"/>
        <end position="199"/>
    </location>
</feature>
<evidence type="ECO:0000256" key="4">
    <source>
        <dbReference type="ARBA" id="ARBA00023136"/>
    </source>
</evidence>
<protein>
    <recommendedName>
        <fullName evidence="6">DUF202 domain-containing protein</fullName>
    </recommendedName>
</protein>
<dbReference type="PANTHER" id="PTHR34187:SF3">
    <property type="entry name" value="DUF DOMAIN PROTEIN (AFU_ORTHOLOGUE AFUA_6G11150)"/>
    <property type="match status" value="1"/>
</dbReference>
<feature type="domain" description="DUF202" evidence="6">
    <location>
        <begin position="66"/>
        <end position="137"/>
    </location>
</feature>